<feature type="domain" description="EGF-like" evidence="16">
    <location>
        <begin position="1194"/>
        <end position="1230"/>
    </location>
</feature>
<dbReference type="InterPro" id="IPR001881">
    <property type="entry name" value="EGF-like_Ca-bd_dom"/>
</dbReference>
<evidence type="ECO:0000256" key="12">
    <source>
        <dbReference type="ARBA" id="ARBA00023303"/>
    </source>
</evidence>
<dbReference type="SUPFAM" id="SSF49785">
    <property type="entry name" value="Galactose-binding domain-like"/>
    <property type="match status" value="1"/>
</dbReference>
<dbReference type="PANTHER" id="PTHR24039">
    <property type="entry name" value="FIBRILLIN-RELATED"/>
    <property type="match status" value="1"/>
</dbReference>
<dbReference type="InterPro" id="IPR006028">
    <property type="entry name" value="GABAA/Glycine_rcpt"/>
</dbReference>
<evidence type="ECO:0000259" key="16">
    <source>
        <dbReference type="PROSITE" id="PS50026"/>
    </source>
</evidence>
<keyword evidence="11" id="KW-0868">Chloride</keyword>
<keyword evidence="14" id="KW-1133">Transmembrane helix</keyword>
<dbReference type="InterPro" id="IPR036719">
    <property type="entry name" value="Neuro-gated_channel_TM_sf"/>
</dbReference>
<dbReference type="Pfam" id="PF00008">
    <property type="entry name" value="EGF"/>
    <property type="match status" value="1"/>
</dbReference>
<evidence type="ECO:0000313" key="19">
    <source>
        <dbReference type="Proteomes" id="UP000838412"/>
    </source>
</evidence>
<evidence type="ECO:0000256" key="10">
    <source>
        <dbReference type="ARBA" id="ARBA00023173"/>
    </source>
</evidence>
<feature type="transmembrane region" description="Helical" evidence="14">
    <location>
        <begin position="1959"/>
        <end position="1980"/>
    </location>
</feature>
<dbReference type="SUPFAM" id="SSF56436">
    <property type="entry name" value="C-type lectin-like"/>
    <property type="match status" value="1"/>
</dbReference>
<evidence type="ECO:0000256" key="7">
    <source>
        <dbReference type="ARBA" id="ARBA00022737"/>
    </source>
</evidence>
<feature type="domain" description="F5/8 type C" evidence="15">
    <location>
        <begin position="877"/>
        <end position="939"/>
    </location>
</feature>
<evidence type="ECO:0000256" key="8">
    <source>
        <dbReference type="ARBA" id="ARBA00023065"/>
    </source>
</evidence>
<dbReference type="Pfam" id="PF02931">
    <property type="entry name" value="Neur_chan_LBD"/>
    <property type="match status" value="2"/>
</dbReference>
<dbReference type="SUPFAM" id="SSF63712">
    <property type="entry name" value="Nicotinic receptor ligand binding domain-like"/>
    <property type="match status" value="2"/>
</dbReference>
<dbReference type="CDD" id="cd19049">
    <property type="entry name" value="LGIC_TM_anion"/>
    <property type="match status" value="1"/>
</dbReference>
<evidence type="ECO:0000256" key="11">
    <source>
        <dbReference type="ARBA" id="ARBA00023214"/>
    </source>
</evidence>
<evidence type="ECO:0000313" key="18">
    <source>
        <dbReference type="EMBL" id="CAH1255111.1"/>
    </source>
</evidence>
<dbReference type="InterPro" id="IPR000742">
    <property type="entry name" value="EGF"/>
</dbReference>
<dbReference type="Pfam" id="PF00754">
    <property type="entry name" value="F5_F8_type_C"/>
    <property type="match status" value="1"/>
</dbReference>
<feature type="domain" description="EGF-like" evidence="16">
    <location>
        <begin position="1286"/>
        <end position="1322"/>
    </location>
</feature>
<keyword evidence="10" id="KW-0869">Chloride channel</keyword>
<feature type="domain" description="EGF-like" evidence="16">
    <location>
        <begin position="1332"/>
        <end position="1368"/>
    </location>
</feature>
<feature type="domain" description="EGF-like" evidence="16">
    <location>
        <begin position="1562"/>
        <end position="1598"/>
    </location>
</feature>
<dbReference type="InterPro" id="IPR001304">
    <property type="entry name" value="C-type_lectin-like"/>
</dbReference>
<feature type="domain" description="C-type lectin" evidence="17">
    <location>
        <begin position="7"/>
        <end position="124"/>
    </location>
</feature>
<dbReference type="Gene3D" id="2.70.170.10">
    <property type="entry name" value="Neurotransmitter-gated ion-channel ligand-binding domain"/>
    <property type="match status" value="2"/>
</dbReference>
<dbReference type="InterPro" id="IPR006202">
    <property type="entry name" value="Neur_chan_lig-bd"/>
</dbReference>
<feature type="domain" description="EGF-like" evidence="16">
    <location>
        <begin position="218"/>
        <end position="254"/>
    </location>
</feature>
<evidence type="ECO:0000256" key="14">
    <source>
        <dbReference type="SAM" id="Phobius"/>
    </source>
</evidence>
<dbReference type="InterPro" id="IPR006029">
    <property type="entry name" value="Neurotrans-gated_channel_TM"/>
</dbReference>
<keyword evidence="6" id="KW-0732">Signal</keyword>
<dbReference type="Pfam" id="PF00059">
    <property type="entry name" value="Lectin_C"/>
    <property type="match status" value="1"/>
</dbReference>
<dbReference type="InterPro" id="IPR018378">
    <property type="entry name" value="C-type_lectin_CS"/>
</dbReference>
<dbReference type="GO" id="GO:0005509">
    <property type="term" value="F:calcium ion binding"/>
    <property type="evidence" value="ECO:0007669"/>
    <property type="project" value="InterPro"/>
</dbReference>
<dbReference type="InterPro" id="IPR013320">
    <property type="entry name" value="ConA-like_dom_sf"/>
</dbReference>
<dbReference type="OrthoDB" id="4062651at2759"/>
<dbReference type="Gene3D" id="3.10.100.10">
    <property type="entry name" value="Mannose-Binding Protein A, subunit A"/>
    <property type="match status" value="1"/>
</dbReference>
<feature type="domain" description="EGF-like" evidence="16">
    <location>
        <begin position="1148"/>
        <end position="1184"/>
    </location>
</feature>
<dbReference type="PROSITE" id="PS00615">
    <property type="entry name" value="C_TYPE_LECTIN_1"/>
    <property type="match status" value="1"/>
</dbReference>
<feature type="domain" description="EGF-like" evidence="16">
    <location>
        <begin position="1516"/>
        <end position="1552"/>
    </location>
</feature>
<keyword evidence="3" id="KW-0813">Transport</keyword>
<dbReference type="PROSITE" id="PS50041">
    <property type="entry name" value="C_TYPE_LECTIN_2"/>
    <property type="match status" value="1"/>
</dbReference>
<feature type="domain" description="EGF-like" evidence="16">
    <location>
        <begin position="1608"/>
        <end position="1644"/>
    </location>
</feature>
<feature type="domain" description="EGF-like" evidence="16">
    <location>
        <begin position="1424"/>
        <end position="1460"/>
    </location>
</feature>
<dbReference type="PROSITE" id="PS50022">
    <property type="entry name" value="FA58C_3"/>
    <property type="match status" value="1"/>
</dbReference>
<keyword evidence="7" id="KW-0677">Repeat</keyword>
<keyword evidence="14" id="KW-0472">Membrane</keyword>
<feature type="domain" description="EGF-like" evidence="16">
    <location>
        <begin position="356"/>
        <end position="392"/>
    </location>
</feature>
<keyword evidence="8" id="KW-0406">Ion transport</keyword>
<keyword evidence="9" id="KW-1015">Disulfide bond</keyword>
<protein>
    <submittedName>
        <fullName evidence="18">NOTCH1 protein</fullName>
    </submittedName>
</protein>
<proteinExistence type="predicted"/>
<organism evidence="18 19">
    <name type="scientific">Branchiostoma lanceolatum</name>
    <name type="common">Common lancelet</name>
    <name type="synonym">Amphioxus lanceolatum</name>
    <dbReference type="NCBI Taxonomy" id="7740"/>
    <lineage>
        <taxon>Eukaryota</taxon>
        <taxon>Metazoa</taxon>
        <taxon>Chordata</taxon>
        <taxon>Cephalochordata</taxon>
        <taxon>Leptocardii</taxon>
        <taxon>Amphioxiformes</taxon>
        <taxon>Branchiostomatidae</taxon>
        <taxon>Branchiostoma</taxon>
    </lineage>
</organism>
<keyword evidence="5 13" id="KW-0245">EGF-like domain</keyword>
<sequence length="2109" mass="223514">MCNWEHYNDHCFRFYTSPKTYADANDSCADLGAHLAFSKDQATNDFLASLMNGFGTDAWIGLTDKVLEGTFVWDDGSPLDSFEDWMPGEPNNAGPGSEADCVRVVPGVGWRDYSCAGAFGFICETDIDACLTNPCDAQATCTDNPAPALDATCTCNTGYTGDGLVSGTGCSDTDDCLANPCDAQATCTDNPAPALNATCTCNTGYTGDGLVNGTGCSDTDACLSNPCDAQATCTDNPAPALDATCTCNAGYTGDGLVTGTGCSDIDACLANPCDAQATCTDNPAPALDATCTCNTGYVGDGFVGGTGCSDIDACLAIPCDAQATCTDNPAPALDATCTCNTGYTGDGLVNGTGCSDIDACLTAPCDTQATCTDNPAPALDATCTCSLWYTGDGLVNGTGCSVTTAPPMLHLVLHGVHEQLEQFALNDSATMADWEKWRTGTAVPQDYKKETRPPTRDGKVDVINTVAVLEVGPLSEANSNMTVTIEYSMAWVDNRLADLTSQVTPVSSTLLWVPPFAFGKTVRRVAQISDDGEENNSINMWLGRQGIMFFKLKRKLELMCPPSLDKYPFDDFKCSIELHGYGVVFPFREPSKPDEEQPVEVDMTEVTSQFELTGLKLSSRVSPLNQNTGCVMFEADCTFPANDCPPMKGCSDENDECYGCKHFVGTCSYMSANDHCSNTSSGLSTLEVQLRFSRRRWSHLFRTFVPTVVIVGCSWISFWLHPSDITARVQLCVTVILALITMAGNRKDHGVTAVRAQDIWMCGTVITVTIALFETVAVNSILLGRLFKLPFGKRHETRVGPIRRRSTAWDEDEETKETSSPETVANRIDFFSRILFPITCLDPLGMESGVIPDESITASTTFGSGPQPKDARLNKADGYGAWAATTNIVGQWLQVFAGNVDKNTPVTNLLDDPVAARYVRFVAQSWHNHIAMRVEVLGCYGLVGLWPLNTLYGSSDVTGNGNDGVATGTQLAPGPHGDVDGAFLFSGTTTSYLEIPNNGRLDVGFSFTILAHIFPTGEAGPIFDYFGDNNAWGVHLWQALATTLYMRAGNRDGSHPTPSHAAVLQQNTWNYVGGTYDSFTGVQAIWSDGEPGGEQHIGVAEVATQYPIRVAMRDADSRVFAGRIACLQLYNYAMTKEQIISARDMCRDTDGCLADPCDAQATCTDNPAPALDATCTCGTGYTGDGLVTGSACSDTDACLANPCDAQATCTDNPAPALDATCTCNTGLTGDGLVNSTGCSDMNACMANPCDAQATCTDNPAPALNATCTCNTGYTGDGLVNGTGCSDIDACLANPCDAQATCTDNPPPALDATCTCNTGYTGDGLANGTGCSDIDACLANPCDAQATCTDNPPPAIDATCSCNTGYTGDGLANGTGCSDMDACLVNPCDAQATCTDNPAPALDATCSCNTGYTGDGLVNGTGCSDMDACLVNPCDAQATCTDNPAPALNATCTCNTGYTGDGLANGTGCSDIDACLATPCDAHATCTDNPAPALNATCTCNTGYTGDGLANGTGCSDMDACLVNPCDAQATCTDNPAPALDATCTCNTGYTGDGLVNDTGCSDIDACLANPCDAQATCTDNPAPALNATCTCNTGYTGDGLINGTGCSDVDACLANPCDAQATCTDNPAPAINATCTCYEWYTGDGLVNGTGCSVTTAPPGLAYQVLQGVRENIQLFSTNDSSTMADWEKWRTGKAVPQDYKKETSPPTRDGNVEVIYTVAVLEVGPLSEANSNMTVTIEYSMAWVDNRLADLTSQVTPVSSTLLWVPPVAFGTTVRRVTHINDDGKENNTINTWLQRQGIMFYKLTRKLELICPPSLEEYPFDDYKCSIELHGYGGVVFPLREPSKYYKAQPVQVDMTAVTSQFEMTGLKLSSRVSPLNQHTSTEYTACVMFGANCTFPANDCPLMKGCSDESDECYWCKHFVGTCSYMSDTDQCSNTSSGLSILEVQLSFSRRRWSHVFRTFVPTVVIVGCSWISFWLHPRAITARVQLCVTAVLALITMAGNRKEHGITVVRAEDVWMCGSVLIVTLALFETVTVNSILHGNFFNLPFFKSHGTRVGPTPGPSTAWAEDEETSSPETDAIRIDFYSRLLFPITFTVFVVGFLLYYIG</sequence>
<dbReference type="Gene3D" id="2.60.120.260">
    <property type="entry name" value="Galactose-binding domain-like"/>
    <property type="match status" value="2"/>
</dbReference>
<feature type="transmembrane region" description="Helical" evidence="14">
    <location>
        <begin position="764"/>
        <end position="784"/>
    </location>
</feature>
<dbReference type="CDD" id="cd00057">
    <property type="entry name" value="FA58C"/>
    <property type="match status" value="1"/>
</dbReference>
<feature type="transmembrane region" description="Helical" evidence="14">
    <location>
        <begin position="2090"/>
        <end position="2108"/>
    </location>
</feature>
<dbReference type="InterPro" id="IPR008979">
    <property type="entry name" value="Galactose-bd-like_sf"/>
</dbReference>
<feature type="domain" description="EGF-like" evidence="16">
    <location>
        <begin position="264"/>
        <end position="303"/>
    </location>
</feature>
<dbReference type="GO" id="GO:0004888">
    <property type="term" value="F:transmembrane signaling receptor activity"/>
    <property type="evidence" value="ECO:0007669"/>
    <property type="project" value="InterPro"/>
</dbReference>
<dbReference type="SMART" id="SM00034">
    <property type="entry name" value="CLECT"/>
    <property type="match status" value="1"/>
</dbReference>
<dbReference type="InterPro" id="IPR016187">
    <property type="entry name" value="CTDL_fold"/>
</dbReference>
<keyword evidence="4" id="KW-1003">Cell membrane</keyword>
<dbReference type="GO" id="GO:0005886">
    <property type="term" value="C:plasma membrane"/>
    <property type="evidence" value="ECO:0007669"/>
    <property type="project" value="UniProtKB-SubCell"/>
</dbReference>
<evidence type="ECO:0000259" key="17">
    <source>
        <dbReference type="PROSITE" id="PS50041"/>
    </source>
</evidence>
<evidence type="ECO:0000256" key="4">
    <source>
        <dbReference type="ARBA" id="ARBA00022475"/>
    </source>
</evidence>
<dbReference type="PRINTS" id="PR00253">
    <property type="entry name" value="GABAARECEPTR"/>
</dbReference>
<feature type="domain" description="EGF-like" evidence="16">
    <location>
        <begin position="310"/>
        <end position="346"/>
    </location>
</feature>
<dbReference type="GO" id="GO:0005254">
    <property type="term" value="F:chloride channel activity"/>
    <property type="evidence" value="ECO:0007669"/>
    <property type="project" value="UniProtKB-KW"/>
</dbReference>
<feature type="transmembrane region" description="Helical" evidence="14">
    <location>
        <begin position="2017"/>
        <end position="2041"/>
    </location>
</feature>
<dbReference type="InterPro" id="IPR038050">
    <property type="entry name" value="Neuro_actylchol_rec"/>
</dbReference>
<dbReference type="Gene3D" id="2.10.25.10">
    <property type="entry name" value="Laminin"/>
    <property type="match status" value="15"/>
</dbReference>
<dbReference type="InterPro" id="IPR000421">
    <property type="entry name" value="FA58C"/>
</dbReference>
<feature type="domain" description="EGF-like" evidence="16">
    <location>
        <begin position="172"/>
        <end position="208"/>
    </location>
</feature>
<keyword evidence="14" id="KW-0812">Transmembrane</keyword>
<evidence type="ECO:0000259" key="15">
    <source>
        <dbReference type="PROSITE" id="PS50022"/>
    </source>
</evidence>
<evidence type="ECO:0000256" key="9">
    <source>
        <dbReference type="ARBA" id="ARBA00023157"/>
    </source>
</evidence>
<evidence type="ECO:0000256" key="6">
    <source>
        <dbReference type="ARBA" id="ARBA00022729"/>
    </source>
</evidence>
<name>A0A8J9ZLI0_BRALA</name>
<feature type="transmembrane region" description="Helical" evidence="14">
    <location>
        <begin position="700"/>
        <end position="720"/>
    </location>
</feature>
<evidence type="ECO:0000256" key="5">
    <source>
        <dbReference type="ARBA" id="ARBA00022536"/>
    </source>
</evidence>
<dbReference type="Gene3D" id="1.20.58.390">
    <property type="entry name" value="Neurotransmitter-gated ion-channel transmembrane domain"/>
    <property type="match status" value="2"/>
</dbReference>
<evidence type="ECO:0000256" key="1">
    <source>
        <dbReference type="ARBA" id="ARBA00004141"/>
    </source>
</evidence>
<dbReference type="SUPFAM" id="SSF49899">
    <property type="entry name" value="Concanavalin A-like lectins/glucanases"/>
    <property type="match status" value="1"/>
</dbReference>
<dbReference type="SMART" id="SM00179">
    <property type="entry name" value="EGF_CA"/>
    <property type="match status" value="17"/>
</dbReference>
<feature type="domain" description="EGF-like" evidence="16">
    <location>
        <begin position="126"/>
        <end position="162"/>
    </location>
</feature>
<dbReference type="InterPro" id="IPR036734">
    <property type="entry name" value="Neur_chan_lig-bd_sf"/>
</dbReference>
<dbReference type="Pfam" id="PF02932">
    <property type="entry name" value="Neur_chan_memb"/>
    <property type="match status" value="2"/>
</dbReference>
<evidence type="ECO:0000256" key="2">
    <source>
        <dbReference type="ARBA" id="ARBA00004236"/>
    </source>
</evidence>
<evidence type="ECO:0000256" key="13">
    <source>
        <dbReference type="PROSITE-ProRule" id="PRU00076"/>
    </source>
</evidence>
<evidence type="ECO:0000256" key="3">
    <source>
        <dbReference type="ARBA" id="ARBA00022448"/>
    </source>
</evidence>
<dbReference type="SMART" id="SM00231">
    <property type="entry name" value="FA58C"/>
    <property type="match status" value="1"/>
</dbReference>
<dbReference type="PANTHER" id="PTHR24039:SF58">
    <property type="entry name" value="EGF-LIKE DOMAIN-CONTAINING PROTEIN"/>
    <property type="match status" value="1"/>
</dbReference>
<comment type="subcellular location">
    <subcellularLocation>
        <location evidence="2">Cell membrane</location>
    </subcellularLocation>
    <subcellularLocation>
        <location evidence="1">Membrane</location>
        <topology evidence="1">Multi-pass membrane protein</topology>
    </subcellularLocation>
</comment>
<reference evidence="18" key="1">
    <citation type="submission" date="2022-01" db="EMBL/GenBank/DDBJ databases">
        <authorList>
            <person name="Braso-Vives M."/>
        </authorList>
    </citation>
    <scope>NUCLEOTIDE SEQUENCE</scope>
</reference>
<dbReference type="PROSITE" id="PS50026">
    <property type="entry name" value="EGF_3"/>
    <property type="match status" value="17"/>
</dbReference>
<comment type="caution">
    <text evidence="13">Lacks conserved residue(s) required for the propagation of feature annotation.</text>
</comment>
<dbReference type="InterPro" id="IPR016186">
    <property type="entry name" value="C-type_lectin-like/link_sf"/>
</dbReference>
<keyword evidence="12" id="KW-0407">Ion channel</keyword>
<dbReference type="GO" id="GO:0005230">
    <property type="term" value="F:extracellular ligand-gated monoatomic ion channel activity"/>
    <property type="evidence" value="ECO:0007669"/>
    <property type="project" value="InterPro"/>
</dbReference>
<gene>
    <name evidence="18" type="primary">NOTCH1</name>
    <name evidence="18" type="ORF">BLAG_LOCUS14278</name>
</gene>
<feature type="domain" description="EGF-like" evidence="16">
    <location>
        <begin position="1378"/>
        <end position="1414"/>
    </location>
</feature>
<dbReference type="Gene3D" id="2.60.120.200">
    <property type="match status" value="1"/>
</dbReference>
<dbReference type="Proteomes" id="UP000838412">
    <property type="component" value="Chromosome 2"/>
</dbReference>
<dbReference type="SMART" id="SM00181">
    <property type="entry name" value="EGF"/>
    <property type="match status" value="17"/>
</dbReference>
<dbReference type="SUPFAM" id="SSF90112">
    <property type="entry name" value="Neurotransmitter-gated ion-channel transmembrane pore"/>
    <property type="match status" value="2"/>
</dbReference>
<dbReference type="GO" id="GO:0034707">
    <property type="term" value="C:chloride channel complex"/>
    <property type="evidence" value="ECO:0007669"/>
    <property type="project" value="UniProtKB-KW"/>
</dbReference>
<keyword evidence="19" id="KW-1185">Reference proteome</keyword>
<feature type="domain" description="EGF-like" evidence="16">
    <location>
        <begin position="1470"/>
        <end position="1506"/>
    </location>
</feature>
<feature type="domain" description="EGF-like" evidence="16">
    <location>
        <begin position="1240"/>
        <end position="1276"/>
    </location>
</feature>
<accession>A0A8J9ZLI0</accession>
<dbReference type="Pfam" id="PF13385">
    <property type="entry name" value="Laminin_G_3"/>
    <property type="match status" value="1"/>
</dbReference>
<dbReference type="EMBL" id="OV696687">
    <property type="protein sequence ID" value="CAH1255111.1"/>
    <property type="molecule type" value="Genomic_DNA"/>
</dbReference>